<evidence type="ECO:0000256" key="1">
    <source>
        <dbReference type="ARBA" id="ARBA00022801"/>
    </source>
</evidence>
<dbReference type="PANTHER" id="PTHR22946:SF9">
    <property type="entry name" value="POLYKETIDE TRANSFERASE AF380"/>
    <property type="match status" value="1"/>
</dbReference>
<evidence type="ECO:0000259" key="3">
    <source>
        <dbReference type="Pfam" id="PF00561"/>
    </source>
</evidence>
<sequence>MTIKTSLSADGPRPTTIRAKPVEAYSHISHPPHIGRLKSATGQQATVEPLSIQVDNDGLVPGFLHMPPSFTNPPTTHHRTAAILLSGAGGGLTGPSSIYLSLACKLALLGDGIPTLRLDYRFPAHNKYCVEDVRATMKFLRDMYGLDKFVLVGWSFGSAPVFTVAGADDDYGRRVVGCATVAGQTAEVEGIHRLAPRPVLLLHGTADRTLSPRCSQHLYEMYGDDGDRRIHLFEGDNHTLTQNARDAEEMLSRFIAECAGIKIGEREKTEVIDIKLVEIDEREKLMNEGGDLRQPEHIE</sequence>
<dbReference type="EMBL" id="NLAX01000003">
    <property type="protein sequence ID" value="PKS12453.1"/>
    <property type="molecule type" value="Genomic_DNA"/>
</dbReference>
<dbReference type="GO" id="GO:0016788">
    <property type="term" value="F:hydrolase activity, acting on ester bonds"/>
    <property type="evidence" value="ECO:0007669"/>
    <property type="project" value="UniProtKB-ARBA"/>
</dbReference>
<comment type="similarity">
    <text evidence="2">Belongs to the AB hydrolase superfamily. FUS2 hydrolase family.</text>
</comment>
<dbReference type="InterPro" id="IPR050261">
    <property type="entry name" value="FrsA_esterase"/>
</dbReference>
<dbReference type="OrthoDB" id="2498029at2759"/>
<name>A0A2N3NJ48_9PEZI</name>
<dbReference type="AlphaFoldDB" id="A0A2N3NJ48"/>
<evidence type="ECO:0000256" key="2">
    <source>
        <dbReference type="ARBA" id="ARBA00038115"/>
    </source>
</evidence>
<dbReference type="Pfam" id="PF00561">
    <property type="entry name" value="Abhydrolase_1"/>
    <property type="match status" value="1"/>
</dbReference>
<proteinExistence type="inferred from homology"/>
<dbReference type="InParanoid" id="A0A2N3NJ48"/>
<dbReference type="Gene3D" id="3.40.50.1820">
    <property type="entry name" value="alpha/beta hydrolase"/>
    <property type="match status" value="1"/>
</dbReference>
<dbReference type="SUPFAM" id="SSF53474">
    <property type="entry name" value="alpha/beta-Hydrolases"/>
    <property type="match status" value="1"/>
</dbReference>
<dbReference type="InterPro" id="IPR000073">
    <property type="entry name" value="AB_hydrolase_1"/>
</dbReference>
<keyword evidence="1" id="KW-0378">Hydrolase</keyword>
<protein>
    <recommendedName>
        <fullName evidence="3">AB hydrolase-1 domain-containing protein</fullName>
    </recommendedName>
</protein>
<dbReference type="VEuPathDB" id="FungiDB:jhhlp_000659"/>
<dbReference type="PANTHER" id="PTHR22946">
    <property type="entry name" value="DIENELACTONE HYDROLASE DOMAIN-CONTAINING PROTEIN-RELATED"/>
    <property type="match status" value="1"/>
</dbReference>
<dbReference type="InterPro" id="IPR029058">
    <property type="entry name" value="AB_hydrolase_fold"/>
</dbReference>
<evidence type="ECO:0000313" key="4">
    <source>
        <dbReference type="EMBL" id="PKS12453.1"/>
    </source>
</evidence>
<keyword evidence="5" id="KW-1185">Reference proteome</keyword>
<reference evidence="4 5" key="1">
    <citation type="journal article" date="2017" name="G3 (Bethesda)">
        <title>First Draft Genome Sequence of the Pathogenic Fungus Lomentospora prolificans (Formerly Scedosporium prolificans).</title>
        <authorList>
            <person name="Luo R."/>
            <person name="Zimin A."/>
            <person name="Workman R."/>
            <person name="Fan Y."/>
            <person name="Pertea G."/>
            <person name="Grossman N."/>
            <person name="Wear M.P."/>
            <person name="Jia B."/>
            <person name="Miller H."/>
            <person name="Casadevall A."/>
            <person name="Timp W."/>
            <person name="Zhang S.X."/>
            <person name="Salzberg S.L."/>
        </authorList>
    </citation>
    <scope>NUCLEOTIDE SEQUENCE [LARGE SCALE GENOMIC DNA]</scope>
    <source>
        <strain evidence="4 5">JHH-5317</strain>
    </source>
</reference>
<dbReference type="Proteomes" id="UP000233524">
    <property type="component" value="Unassembled WGS sequence"/>
</dbReference>
<evidence type="ECO:0000313" key="5">
    <source>
        <dbReference type="Proteomes" id="UP000233524"/>
    </source>
</evidence>
<accession>A0A2N3NJ48</accession>
<comment type="caution">
    <text evidence="4">The sequence shown here is derived from an EMBL/GenBank/DDBJ whole genome shotgun (WGS) entry which is preliminary data.</text>
</comment>
<feature type="domain" description="AB hydrolase-1" evidence="3">
    <location>
        <begin position="124"/>
        <end position="210"/>
    </location>
</feature>
<gene>
    <name evidence="4" type="ORF">jhhlp_000659</name>
</gene>
<organism evidence="4 5">
    <name type="scientific">Lomentospora prolificans</name>
    <dbReference type="NCBI Taxonomy" id="41688"/>
    <lineage>
        <taxon>Eukaryota</taxon>
        <taxon>Fungi</taxon>
        <taxon>Dikarya</taxon>
        <taxon>Ascomycota</taxon>
        <taxon>Pezizomycotina</taxon>
        <taxon>Sordariomycetes</taxon>
        <taxon>Hypocreomycetidae</taxon>
        <taxon>Microascales</taxon>
        <taxon>Microascaceae</taxon>
        <taxon>Lomentospora</taxon>
    </lineage>
</organism>